<gene>
    <name evidence="1" type="ORF">DTER00134_LOCUS10413</name>
</gene>
<organism evidence="1">
    <name type="scientific">Dunaliella tertiolecta</name>
    <name type="common">Green alga</name>
    <dbReference type="NCBI Taxonomy" id="3047"/>
    <lineage>
        <taxon>Eukaryota</taxon>
        <taxon>Viridiplantae</taxon>
        <taxon>Chlorophyta</taxon>
        <taxon>core chlorophytes</taxon>
        <taxon>Chlorophyceae</taxon>
        <taxon>CS clade</taxon>
        <taxon>Chlamydomonadales</taxon>
        <taxon>Dunaliellaceae</taxon>
        <taxon>Dunaliella</taxon>
    </lineage>
</organism>
<sequence>MCLLATNNNDEHFNSVFKGCGLDIPGTWTRAGGPGVGRGAFGASSGNFLKVGVKQGVDDSAPAPSSSGPMPAEHFMKALQAKRIVFKRIWNLTIAKEMMDQVFREYCMLGL</sequence>
<name>A0A7S3VMC6_DUNTE</name>
<accession>A0A7S3VMC6</accession>
<protein>
    <submittedName>
        <fullName evidence="1">Uncharacterized protein</fullName>
    </submittedName>
</protein>
<reference evidence="1" key="1">
    <citation type="submission" date="2021-01" db="EMBL/GenBank/DDBJ databases">
        <authorList>
            <person name="Corre E."/>
            <person name="Pelletier E."/>
            <person name="Niang G."/>
            <person name="Scheremetjew M."/>
            <person name="Finn R."/>
            <person name="Kale V."/>
            <person name="Holt S."/>
            <person name="Cochrane G."/>
            <person name="Meng A."/>
            <person name="Brown T."/>
            <person name="Cohen L."/>
        </authorList>
    </citation>
    <scope>NUCLEOTIDE SEQUENCE</scope>
    <source>
        <strain evidence="1">CCMP1320</strain>
    </source>
</reference>
<proteinExistence type="predicted"/>
<dbReference type="AlphaFoldDB" id="A0A7S3VMC6"/>
<evidence type="ECO:0000313" key="1">
    <source>
        <dbReference type="EMBL" id="CAE0495340.1"/>
    </source>
</evidence>
<dbReference type="EMBL" id="HBIP01017671">
    <property type="protein sequence ID" value="CAE0495340.1"/>
    <property type="molecule type" value="Transcribed_RNA"/>
</dbReference>